<evidence type="ECO:0000256" key="6">
    <source>
        <dbReference type="SAM" id="MobiDB-lite"/>
    </source>
</evidence>
<comment type="similarity">
    <text evidence="1">Belongs to the disease resistance NB-LRR family.</text>
</comment>
<dbReference type="GO" id="GO:0000166">
    <property type="term" value="F:nucleotide binding"/>
    <property type="evidence" value="ECO:0007669"/>
    <property type="project" value="UniProtKB-KW"/>
</dbReference>
<dbReference type="PANTHER" id="PTHR33377:SF54">
    <property type="entry name" value="OS01G0256300 PROTEIN"/>
    <property type="match status" value="1"/>
</dbReference>
<evidence type="ECO:0000259" key="7">
    <source>
        <dbReference type="Pfam" id="PF18052"/>
    </source>
</evidence>
<keyword evidence="3" id="KW-0677">Repeat</keyword>
<dbReference type="PANTHER" id="PTHR33377">
    <property type="entry name" value="OS10G0134700 PROTEIN-RELATED"/>
    <property type="match status" value="1"/>
</dbReference>
<keyword evidence="2" id="KW-0433">Leucine-rich repeat</keyword>
<dbReference type="SUPFAM" id="SSF52540">
    <property type="entry name" value="P-loop containing nucleoside triphosphate hydrolases"/>
    <property type="match status" value="1"/>
</dbReference>
<dbReference type="Pfam" id="PF18052">
    <property type="entry name" value="Rx_N"/>
    <property type="match status" value="1"/>
</dbReference>
<dbReference type="EMBL" id="CM003532">
    <property type="protein sequence ID" value="RCV24104.1"/>
    <property type="molecule type" value="Genomic_DNA"/>
</dbReference>
<dbReference type="OrthoDB" id="672366at2759"/>
<protein>
    <recommendedName>
        <fullName evidence="7">Disease resistance N-terminal domain-containing protein</fullName>
    </recommendedName>
</protein>
<evidence type="ECO:0000256" key="4">
    <source>
        <dbReference type="ARBA" id="ARBA00022741"/>
    </source>
</evidence>
<reference evidence="8" key="1">
    <citation type="journal article" date="2012" name="Nat. Biotechnol.">
        <title>Reference genome sequence of the model plant Setaria.</title>
        <authorList>
            <person name="Bennetzen J.L."/>
            <person name="Schmutz J."/>
            <person name="Wang H."/>
            <person name="Percifield R."/>
            <person name="Hawkins J."/>
            <person name="Pontaroli A.C."/>
            <person name="Estep M."/>
            <person name="Feng L."/>
            <person name="Vaughn J.N."/>
            <person name="Grimwood J."/>
            <person name="Jenkins J."/>
            <person name="Barry K."/>
            <person name="Lindquist E."/>
            <person name="Hellsten U."/>
            <person name="Deshpande S."/>
            <person name="Wang X."/>
            <person name="Wu X."/>
            <person name="Mitros T."/>
            <person name="Triplett J."/>
            <person name="Yang X."/>
            <person name="Ye C.Y."/>
            <person name="Mauro-Herrera M."/>
            <person name="Wang L."/>
            <person name="Li P."/>
            <person name="Sharma M."/>
            <person name="Sharma R."/>
            <person name="Ronald P.C."/>
            <person name="Panaud O."/>
            <person name="Kellogg E.A."/>
            <person name="Brutnell T.P."/>
            <person name="Doust A.N."/>
            <person name="Tuskan G.A."/>
            <person name="Rokhsar D."/>
            <person name="Devos K.M."/>
        </authorList>
    </citation>
    <scope>NUCLEOTIDE SEQUENCE [LARGE SCALE GENOMIC DNA]</scope>
    <source>
        <strain evidence="8">Yugu1</strain>
    </source>
</reference>
<dbReference type="InterPro" id="IPR041118">
    <property type="entry name" value="Rx_N"/>
</dbReference>
<name>A0A368R205_SETIT</name>
<keyword evidence="5" id="KW-0611">Plant defense</keyword>
<evidence type="ECO:0000256" key="2">
    <source>
        <dbReference type="ARBA" id="ARBA00022614"/>
    </source>
</evidence>
<feature type="compositionally biased region" description="Basic residues" evidence="6">
    <location>
        <begin position="461"/>
        <end position="472"/>
    </location>
</feature>
<keyword evidence="4" id="KW-0547">Nucleotide-binding</keyword>
<feature type="compositionally biased region" description="Basic and acidic residues" evidence="6">
    <location>
        <begin position="477"/>
        <end position="489"/>
    </location>
</feature>
<organism evidence="8">
    <name type="scientific">Setaria italica</name>
    <name type="common">Foxtail millet</name>
    <name type="synonym">Panicum italicum</name>
    <dbReference type="NCBI Taxonomy" id="4555"/>
    <lineage>
        <taxon>Eukaryota</taxon>
        <taxon>Viridiplantae</taxon>
        <taxon>Streptophyta</taxon>
        <taxon>Embryophyta</taxon>
        <taxon>Tracheophyta</taxon>
        <taxon>Spermatophyta</taxon>
        <taxon>Magnoliopsida</taxon>
        <taxon>Liliopsida</taxon>
        <taxon>Poales</taxon>
        <taxon>Poaceae</taxon>
        <taxon>PACMAD clade</taxon>
        <taxon>Panicoideae</taxon>
        <taxon>Panicodae</taxon>
        <taxon>Paniceae</taxon>
        <taxon>Cenchrinae</taxon>
        <taxon>Setaria</taxon>
    </lineage>
</organism>
<dbReference type="KEGG" id="sita:101763804"/>
<gene>
    <name evidence="8" type="ORF">SETIT_5G057700v2</name>
</gene>
<evidence type="ECO:0000256" key="1">
    <source>
        <dbReference type="ARBA" id="ARBA00008894"/>
    </source>
</evidence>
<reference evidence="8" key="2">
    <citation type="submission" date="2015-07" db="EMBL/GenBank/DDBJ databases">
        <authorList>
            <person name="Noorani M."/>
        </authorList>
    </citation>
    <scope>NUCLEOTIDE SEQUENCE</scope>
    <source>
        <strain evidence="8">Yugu1</strain>
    </source>
</reference>
<accession>A0A368R205</accession>
<evidence type="ECO:0000256" key="3">
    <source>
        <dbReference type="ARBA" id="ARBA00022737"/>
    </source>
</evidence>
<sequence>MEALLSAVASDLVGRLISFLISKFQEPGSTTTDDDVVRLQRALLRARVVVEEAEARQVTNRAMLLQLNQLRGEMCRGAYVLDAFTRRAVERSRRRPHATARRSLGLPPGSDATGELSVLVDTLEAALSDMREFIVLLGACPRLNRQPYSFYLFMETCMFGRQIEKEQIVSFLLQPAKDLDVLPVIGPHEVGKRTLVEHACLEERVREKFAKIHYLNSDNLILPSHEHHQGLIDTAARSLFVIDLAGGDVDEEERWKRFRSSVRRRAHGESKVVIISRTEAHSGLGTVPPLRLRKLRREELWYLFKAMAFGGSDPEERPELLRVAMALFAGIPDLTPFAAVNKIAASLRADLSARSWRRVLKVSTGVTVLQLGAGEWGIYYPRVPVKGAPPNAPCLFYDRRKSTGMARSELPTVTMLEVGRGVEWAGEKRFDVLVWQSRIPPYASYVATCDMERAAKVEAGKKRRLNKRRRGQLVRGSGKEKAELGEDVQ</sequence>
<dbReference type="InterPro" id="IPR027417">
    <property type="entry name" value="P-loop_NTPase"/>
</dbReference>
<feature type="region of interest" description="Disordered" evidence="6">
    <location>
        <begin position="460"/>
        <end position="489"/>
    </location>
</feature>
<dbReference type="AlphaFoldDB" id="A0A368R205"/>
<evidence type="ECO:0000313" key="8">
    <source>
        <dbReference type="EMBL" id="RCV24104.1"/>
    </source>
</evidence>
<dbReference type="GO" id="GO:0006952">
    <property type="term" value="P:defense response"/>
    <property type="evidence" value="ECO:0007669"/>
    <property type="project" value="UniProtKB-KW"/>
</dbReference>
<proteinExistence type="inferred from homology"/>
<feature type="domain" description="Disease resistance N-terminal" evidence="7">
    <location>
        <begin position="9"/>
        <end position="95"/>
    </location>
</feature>
<evidence type="ECO:0000256" key="5">
    <source>
        <dbReference type="ARBA" id="ARBA00022821"/>
    </source>
</evidence>